<keyword evidence="7 12" id="KW-0964">Secreted</keyword>
<dbReference type="GO" id="GO:1901222">
    <property type="term" value="P:regulation of non-canonical NF-kappaB signal transduction"/>
    <property type="evidence" value="ECO:0007669"/>
    <property type="project" value="TreeGrafter"/>
</dbReference>
<dbReference type="GO" id="GO:0005125">
    <property type="term" value="F:cytokine activity"/>
    <property type="evidence" value="ECO:0007669"/>
    <property type="project" value="UniProtKB-UniRule"/>
</dbReference>
<keyword evidence="8" id="KW-0666">Pyrogen</keyword>
<keyword evidence="5" id="KW-0963">Cytoplasm</keyword>
<dbReference type="PANTHER" id="PTHR10078:SF30">
    <property type="entry name" value="INTERLEUKIN-1 BETA"/>
    <property type="match status" value="1"/>
</dbReference>
<dbReference type="GO" id="GO:0051781">
    <property type="term" value="P:positive regulation of cell division"/>
    <property type="evidence" value="ECO:0007669"/>
    <property type="project" value="UniProtKB-KW"/>
</dbReference>
<evidence type="ECO:0000256" key="7">
    <source>
        <dbReference type="ARBA" id="ARBA00022525"/>
    </source>
</evidence>
<dbReference type="InterPro" id="IPR000975">
    <property type="entry name" value="IL-1_fam"/>
</dbReference>
<evidence type="ECO:0000256" key="10">
    <source>
        <dbReference type="ARBA" id="ARBA00023228"/>
    </source>
</evidence>
<keyword evidence="6" id="KW-0202">Cytokine</keyword>
<comment type="caution">
    <text evidence="14">The sequence shown here is derived from an EMBL/GenBank/DDBJ whole genome shotgun (WGS) entry which is preliminary data.</text>
</comment>
<dbReference type="GO" id="GO:0006955">
    <property type="term" value="P:immune response"/>
    <property type="evidence" value="ECO:0007669"/>
    <property type="project" value="InterPro"/>
</dbReference>
<evidence type="ECO:0000256" key="12">
    <source>
        <dbReference type="RuleBase" id="RU003753"/>
    </source>
</evidence>
<dbReference type="SMART" id="SM00125">
    <property type="entry name" value="IL1"/>
    <property type="match status" value="1"/>
</dbReference>
<dbReference type="GO" id="GO:0005615">
    <property type="term" value="C:extracellular space"/>
    <property type="evidence" value="ECO:0007669"/>
    <property type="project" value="UniProtKB-KW"/>
</dbReference>
<dbReference type="PRINTS" id="PR01359">
    <property type="entry name" value="INTRLEUKIN1B"/>
</dbReference>
<keyword evidence="11" id="KW-0497">Mitogen</keyword>
<dbReference type="Proteomes" id="UP001187415">
    <property type="component" value="Unassembled WGS sequence"/>
</dbReference>
<dbReference type="PRINTS" id="PR01357">
    <property type="entry name" value="INTRLEUKN1AB"/>
</dbReference>
<organism evidence="14 15">
    <name type="scientific">Channa striata</name>
    <name type="common">Snakehead murrel</name>
    <name type="synonym">Ophicephalus striatus</name>
    <dbReference type="NCBI Taxonomy" id="64152"/>
    <lineage>
        <taxon>Eukaryota</taxon>
        <taxon>Metazoa</taxon>
        <taxon>Chordata</taxon>
        <taxon>Craniata</taxon>
        <taxon>Vertebrata</taxon>
        <taxon>Euteleostomi</taxon>
        <taxon>Actinopterygii</taxon>
        <taxon>Neopterygii</taxon>
        <taxon>Teleostei</taxon>
        <taxon>Neoteleostei</taxon>
        <taxon>Acanthomorphata</taxon>
        <taxon>Anabantaria</taxon>
        <taxon>Anabantiformes</taxon>
        <taxon>Channoidei</taxon>
        <taxon>Channidae</taxon>
        <taxon>Channa</taxon>
    </lineage>
</organism>
<evidence type="ECO:0000256" key="1">
    <source>
        <dbReference type="ARBA" id="ARBA00004371"/>
    </source>
</evidence>
<evidence type="ECO:0000256" key="13">
    <source>
        <dbReference type="SAM" id="MobiDB-lite"/>
    </source>
</evidence>
<dbReference type="GO" id="GO:0042119">
    <property type="term" value="P:neutrophil activation"/>
    <property type="evidence" value="ECO:0007669"/>
    <property type="project" value="TreeGrafter"/>
</dbReference>
<dbReference type="GO" id="GO:0005149">
    <property type="term" value="F:interleukin-1 receptor binding"/>
    <property type="evidence" value="ECO:0007669"/>
    <property type="project" value="UniProtKB-UniRule"/>
</dbReference>
<dbReference type="SUPFAM" id="SSF50353">
    <property type="entry name" value="Cytokine"/>
    <property type="match status" value="1"/>
</dbReference>
<keyword evidence="10" id="KW-0458">Lysosome</keyword>
<keyword evidence="15" id="KW-1185">Reference proteome</keyword>
<reference evidence="14" key="1">
    <citation type="submission" date="2023-07" db="EMBL/GenBank/DDBJ databases">
        <title>Chromosome-level Genome Assembly of Striped Snakehead (Channa striata).</title>
        <authorList>
            <person name="Liu H."/>
        </authorList>
    </citation>
    <scope>NUCLEOTIDE SEQUENCE</scope>
    <source>
        <strain evidence="14">Gz</strain>
        <tissue evidence="14">Muscle</tissue>
    </source>
</reference>
<dbReference type="GO" id="GO:0010628">
    <property type="term" value="P:positive regulation of gene expression"/>
    <property type="evidence" value="ECO:0007669"/>
    <property type="project" value="TreeGrafter"/>
</dbReference>
<feature type="compositionally biased region" description="Basic and acidic residues" evidence="13">
    <location>
        <begin position="86"/>
        <end position="100"/>
    </location>
</feature>
<evidence type="ECO:0000313" key="15">
    <source>
        <dbReference type="Proteomes" id="UP001187415"/>
    </source>
</evidence>
<dbReference type="GO" id="GO:0005829">
    <property type="term" value="C:cytosol"/>
    <property type="evidence" value="ECO:0007669"/>
    <property type="project" value="UniProtKB-SubCell"/>
</dbReference>
<dbReference type="GO" id="GO:0005764">
    <property type="term" value="C:lysosome"/>
    <property type="evidence" value="ECO:0007669"/>
    <property type="project" value="UniProtKB-SubCell"/>
</dbReference>
<evidence type="ECO:0000313" key="14">
    <source>
        <dbReference type="EMBL" id="KAK2838078.1"/>
    </source>
</evidence>
<gene>
    <name evidence="14" type="ORF">Q5P01_015290</name>
</gene>
<sequence length="224" mass="24932">MACSVIKGYSPMMPKGIGLEVTHNASRLKTVVNLIIATERLMVKNSKSVLSTDFSDEHLLHIMLESIIEVQQRVRVQCDGQSAEELSAKRDGAARRDAAGRQRNPQSLPEHVHHVNHSPNGEARPVALGIKGTDLYLSCCKKGNVPTLHLENVKDKSILSTISPGSNEERFLFYKQDTGVNISTLMSASFPDWYISTEESDHKPVELCLESAQRYRTFNIQSQS</sequence>
<accession>A0AA88MK76</accession>
<evidence type="ECO:0000256" key="2">
    <source>
        <dbReference type="ARBA" id="ARBA00004514"/>
    </source>
</evidence>
<dbReference type="InterPro" id="IPR008996">
    <property type="entry name" value="IL1/FGF"/>
</dbReference>
<name>A0AA88MK76_CHASR</name>
<dbReference type="PANTHER" id="PTHR10078">
    <property type="entry name" value="INTERLEUKIN-1 FAMILY MEMBER"/>
    <property type="match status" value="1"/>
</dbReference>
<dbReference type="AlphaFoldDB" id="A0AA88MK76"/>
<evidence type="ECO:0000256" key="3">
    <source>
        <dbReference type="ARBA" id="ARBA00004550"/>
    </source>
</evidence>
<dbReference type="GO" id="GO:0001660">
    <property type="term" value="P:fever generation"/>
    <property type="evidence" value="ECO:0007669"/>
    <property type="project" value="UniProtKB-KW"/>
</dbReference>
<evidence type="ECO:0000256" key="6">
    <source>
        <dbReference type="ARBA" id="ARBA00022514"/>
    </source>
</evidence>
<keyword evidence="9" id="KW-0395">Inflammatory response</keyword>
<comment type="similarity">
    <text evidence="4 12">Belongs to the IL-1 family.</text>
</comment>
<evidence type="ECO:0000256" key="5">
    <source>
        <dbReference type="ARBA" id="ARBA00022490"/>
    </source>
</evidence>
<dbReference type="GO" id="GO:0048246">
    <property type="term" value="P:macrophage chemotaxis"/>
    <property type="evidence" value="ECO:0007669"/>
    <property type="project" value="TreeGrafter"/>
</dbReference>
<dbReference type="GO" id="GO:0071222">
    <property type="term" value="P:cellular response to lipopolysaccharide"/>
    <property type="evidence" value="ECO:0007669"/>
    <property type="project" value="TreeGrafter"/>
</dbReference>
<dbReference type="PRINTS" id="PR00264">
    <property type="entry name" value="INTERLEUKIN1"/>
</dbReference>
<protein>
    <recommendedName>
        <fullName evidence="12">Interleukin-1</fullName>
    </recommendedName>
</protein>
<evidence type="ECO:0000256" key="9">
    <source>
        <dbReference type="ARBA" id="ARBA00023198"/>
    </source>
</evidence>
<dbReference type="Pfam" id="PF00340">
    <property type="entry name" value="IL1"/>
    <property type="match status" value="1"/>
</dbReference>
<evidence type="ECO:0000256" key="4">
    <source>
        <dbReference type="ARBA" id="ARBA00010448"/>
    </source>
</evidence>
<feature type="region of interest" description="Disordered" evidence="13">
    <location>
        <begin position="85"/>
        <end position="122"/>
    </location>
</feature>
<evidence type="ECO:0000256" key="8">
    <source>
        <dbReference type="ARBA" id="ARBA00022620"/>
    </source>
</evidence>
<dbReference type="Gene3D" id="2.80.10.50">
    <property type="match status" value="1"/>
</dbReference>
<proteinExistence type="inferred from homology"/>
<comment type="subcellular location">
    <subcellularLocation>
        <location evidence="2">Cytoplasm</location>
        <location evidence="2">Cytosol</location>
    </subcellularLocation>
    <subcellularLocation>
        <location evidence="1">Lysosome</location>
    </subcellularLocation>
    <subcellularLocation>
        <location evidence="3">Secreted</location>
        <location evidence="3">Extracellular exosome</location>
    </subcellularLocation>
</comment>
<dbReference type="EMBL" id="JAUPFM010000011">
    <property type="protein sequence ID" value="KAK2838078.1"/>
    <property type="molecule type" value="Genomic_DNA"/>
</dbReference>
<evidence type="ECO:0000256" key="11">
    <source>
        <dbReference type="ARBA" id="ARBA00023246"/>
    </source>
</evidence>
<dbReference type="GO" id="GO:0019221">
    <property type="term" value="P:cytokine-mediated signaling pathway"/>
    <property type="evidence" value="ECO:0007669"/>
    <property type="project" value="TreeGrafter"/>
</dbReference>